<dbReference type="Proteomes" id="UP000186601">
    <property type="component" value="Unassembled WGS sequence"/>
</dbReference>
<dbReference type="OrthoDB" id="2800649at2759"/>
<evidence type="ECO:0000313" key="2">
    <source>
        <dbReference type="EMBL" id="PSR75971.1"/>
    </source>
</evidence>
<keyword evidence="3" id="KW-1185">Reference proteome</keyword>
<proteinExistence type="predicted"/>
<sequence>MDVSVSADTSITKAKGQKATAVPNQRAPAKPERPCATRKKRPATSDVPLPNIKNSKAIWQGQVVPLYIHFVATLNNPWDADSTGEEIDALQQSWSTAFPNHKHLVTAGTMIYKVAAQRLYEWRSAVGKRGIAAVEWLWKERGLDTVQKHWSLVDFGIPIGGLGMCAAAVERGLLLYQTGKIQTEDEQKAETQAALDKGDITLAEELEAFYLKLKTFSEGGWSKPTQDYIKVIGKLSEGQ</sequence>
<reference evidence="2 3" key="1">
    <citation type="submission" date="2018-02" db="EMBL/GenBank/DDBJ databases">
        <title>Genome sequence of the basidiomycete white-rot fungus Phlebia centrifuga.</title>
        <authorList>
            <person name="Granchi Z."/>
            <person name="Peng M."/>
            <person name="de Vries R.P."/>
            <person name="Hilden K."/>
            <person name="Makela M.R."/>
            <person name="Grigoriev I."/>
            <person name="Riley R."/>
        </authorList>
    </citation>
    <scope>NUCLEOTIDE SEQUENCE [LARGE SCALE GENOMIC DNA]</scope>
    <source>
        <strain evidence="2 3">FBCC195</strain>
    </source>
</reference>
<organism evidence="2 3">
    <name type="scientific">Hermanssonia centrifuga</name>
    <dbReference type="NCBI Taxonomy" id="98765"/>
    <lineage>
        <taxon>Eukaryota</taxon>
        <taxon>Fungi</taxon>
        <taxon>Dikarya</taxon>
        <taxon>Basidiomycota</taxon>
        <taxon>Agaricomycotina</taxon>
        <taxon>Agaricomycetes</taxon>
        <taxon>Polyporales</taxon>
        <taxon>Meruliaceae</taxon>
        <taxon>Hermanssonia</taxon>
    </lineage>
</organism>
<feature type="compositionally biased region" description="Polar residues" evidence="1">
    <location>
        <begin position="1"/>
        <end position="12"/>
    </location>
</feature>
<dbReference type="EMBL" id="MLYV02000870">
    <property type="protein sequence ID" value="PSR75971.1"/>
    <property type="molecule type" value="Genomic_DNA"/>
</dbReference>
<comment type="caution">
    <text evidence="2">The sequence shown here is derived from an EMBL/GenBank/DDBJ whole genome shotgun (WGS) entry which is preliminary data.</text>
</comment>
<accession>A0A2R6NSR1</accession>
<evidence type="ECO:0000256" key="1">
    <source>
        <dbReference type="SAM" id="MobiDB-lite"/>
    </source>
</evidence>
<evidence type="ECO:0000313" key="3">
    <source>
        <dbReference type="Proteomes" id="UP000186601"/>
    </source>
</evidence>
<protein>
    <submittedName>
        <fullName evidence="2">Uncharacterized protein</fullName>
    </submittedName>
</protein>
<feature type="region of interest" description="Disordered" evidence="1">
    <location>
        <begin position="1"/>
        <end position="49"/>
    </location>
</feature>
<gene>
    <name evidence="2" type="ORF">PHLCEN_2v8749</name>
</gene>
<name>A0A2R6NSR1_9APHY</name>
<dbReference type="AlphaFoldDB" id="A0A2R6NSR1"/>